<dbReference type="OrthoDB" id="8188786at2"/>
<dbReference type="InterPro" id="IPR024466">
    <property type="entry name" value="CHP02679_N"/>
</dbReference>
<dbReference type="NCBIfam" id="TIGR02679">
    <property type="entry name" value="TIGR02679 family protein"/>
    <property type="match status" value="1"/>
</dbReference>
<dbReference type="RefSeq" id="WP_109804517.1">
    <property type="nucleotide sequence ID" value="NZ_QGKS01000346.1"/>
</dbReference>
<feature type="domain" description="Conserved hypothetical protein CHP02679 N terminus" evidence="3">
    <location>
        <begin position="56"/>
        <end position="253"/>
    </location>
</feature>
<feature type="region of interest" description="Disordered" evidence="1">
    <location>
        <begin position="424"/>
        <end position="446"/>
    </location>
</feature>
<dbReference type="Pfam" id="PF09664">
    <property type="entry name" value="DUF2399"/>
    <property type="match status" value="1"/>
</dbReference>
<feature type="region of interest" description="Disordered" evidence="1">
    <location>
        <begin position="1"/>
        <end position="33"/>
    </location>
</feature>
<evidence type="ECO:0000313" key="4">
    <source>
        <dbReference type="EMBL" id="PWR10707.1"/>
    </source>
</evidence>
<organism evidence="4 5">
    <name type="scientific">Micromonospora sicca</name>
    <dbReference type="NCBI Taxonomy" id="2202420"/>
    <lineage>
        <taxon>Bacteria</taxon>
        <taxon>Bacillati</taxon>
        <taxon>Actinomycetota</taxon>
        <taxon>Actinomycetes</taxon>
        <taxon>Micromonosporales</taxon>
        <taxon>Micromonosporaceae</taxon>
        <taxon>Micromonospora</taxon>
    </lineage>
</organism>
<dbReference type="InterPro" id="IPR013495">
    <property type="entry name" value="CHP02679"/>
</dbReference>
<evidence type="ECO:0000259" key="2">
    <source>
        <dbReference type="Pfam" id="PF09664"/>
    </source>
</evidence>
<dbReference type="InterPro" id="IPR024465">
    <property type="entry name" value="DUF2399"/>
</dbReference>
<name>A0A317D820_9ACTN</name>
<gene>
    <name evidence="4" type="ORF">DKT69_28250</name>
</gene>
<proteinExistence type="predicted"/>
<dbReference type="Pfam" id="PF11796">
    <property type="entry name" value="DUF3323"/>
    <property type="match status" value="1"/>
</dbReference>
<sequence>MSVRPQPPTDQADPASRPAAQSDPGWRRLPDDPGWRRLLTAARRSLERTGGRLDVAVTLTAPNDEERVVIIGITGAHRSAGSARLSVRLADVDDQLRAVHGVGLLDLLSATVPLRNRPAEAEREARARDGLLTLARESRHAAAVWYADWLDGLRRDGTLTRAIRAGLPFRDVLRVLDALPAPDEPIPVFADRVLDDTKALAEGPLRGLVLRALAAWQQVPVPTGGEPERALWESVGLVPDDLASQVLVLNLPASGGLLGRWLTEAADAGVPMRITLHQLRLAPLTLTCDEIFVCENPAVLRAATAALGAQAPPLLCTEGTPSVAVHALLRSAHGAMIRWRNDLDWTGVRLTAAALERYPTAVPWRMTTTEYETAAVSGTALLGAPARTPWDPTLSDVMRRAGRAVMEERLIDLLLDDLREAGRRGPVAAEAREEGATGGGGLGRAG</sequence>
<accession>A0A317D820</accession>
<protein>
    <submittedName>
        <fullName evidence="4">TIGR02679 family protein</fullName>
    </submittedName>
</protein>
<evidence type="ECO:0000256" key="1">
    <source>
        <dbReference type="SAM" id="MobiDB-lite"/>
    </source>
</evidence>
<feature type="domain" description="DUF2399" evidence="2">
    <location>
        <begin position="274"/>
        <end position="418"/>
    </location>
</feature>
<reference evidence="4 5" key="1">
    <citation type="submission" date="2018-05" db="EMBL/GenBank/DDBJ databases">
        <title>Micromonosporas from Atacama Desert.</title>
        <authorList>
            <person name="Carro L."/>
            <person name="Golinska P."/>
            <person name="Klenk H.-P."/>
            <person name="Goodfellow M."/>
        </authorList>
    </citation>
    <scope>NUCLEOTIDE SEQUENCE [LARGE SCALE GENOMIC DNA]</scope>
    <source>
        <strain evidence="4 5">4G51</strain>
    </source>
</reference>
<dbReference type="EMBL" id="QGKS01000346">
    <property type="protein sequence ID" value="PWR10707.1"/>
    <property type="molecule type" value="Genomic_DNA"/>
</dbReference>
<comment type="caution">
    <text evidence="4">The sequence shown here is derived from an EMBL/GenBank/DDBJ whole genome shotgun (WGS) entry which is preliminary data.</text>
</comment>
<feature type="compositionally biased region" description="Gly residues" evidence="1">
    <location>
        <begin position="436"/>
        <end position="446"/>
    </location>
</feature>
<evidence type="ECO:0000313" key="5">
    <source>
        <dbReference type="Proteomes" id="UP000246050"/>
    </source>
</evidence>
<evidence type="ECO:0000259" key="3">
    <source>
        <dbReference type="Pfam" id="PF11796"/>
    </source>
</evidence>
<dbReference type="Proteomes" id="UP000246050">
    <property type="component" value="Unassembled WGS sequence"/>
</dbReference>
<dbReference type="AlphaFoldDB" id="A0A317D820"/>